<feature type="domain" description="CinA C-terminal" evidence="1">
    <location>
        <begin position="13"/>
        <end position="161"/>
    </location>
</feature>
<dbReference type="InterPro" id="IPR036653">
    <property type="entry name" value="CinA-like_C"/>
</dbReference>
<dbReference type="OrthoDB" id="9801454at2"/>
<evidence type="ECO:0000259" key="1">
    <source>
        <dbReference type="Pfam" id="PF02464"/>
    </source>
</evidence>
<dbReference type="SUPFAM" id="SSF142433">
    <property type="entry name" value="CinA-like"/>
    <property type="match status" value="1"/>
</dbReference>
<dbReference type="NCBIfam" id="NF002975">
    <property type="entry name" value="PRK03661.1"/>
    <property type="match status" value="1"/>
</dbReference>
<organism evidence="2 3">
    <name type="scientific">Wenzhouxiangella marina</name>
    <dbReference type="NCBI Taxonomy" id="1579979"/>
    <lineage>
        <taxon>Bacteria</taxon>
        <taxon>Pseudomonadati</taxon>
        <taxon>Pseudomonadota</taxon>
        <taxon>Gammaproteobacteria</taxon>
        <taxon>Chromatiales</taxon>
        <taxon>Wenzhouxiangellaceae</taxon>
        <taxon>Wenzhouxiangella</taxon>
    </lineage>
</organism>
<evidence type="ECO:0000313" key="2">
    <source>
        <dbReference type="EMBL" id="AKS41733.1"/>
    </source>
</evidence>
<protein>
    <submittedName>
        <fullName evidence="2">CinA domain protein</fullName>
    </submittedName>
</protein>
<reference evidence="2 3" key="1">
    <citation type="submission" date="2015-07" db="EMBL/GenBank/DDBJ databases">
        <authorList>
            <person name="Noorani M."/>
        </authorList>
    </citation>
    <scope>NUCLEOTIDE SEQUENCE [LARGE SCALE GENOMIC DNA]</scope>
    <source>
        <strain evidence="2 3">KCTC 42284</strain>
    </source>
</reference>
<proteinExistence type="predicted"/>
<dbReference type="NCBIfam" id="TIGR00199">
    <property type="entry name" value="PncC_domain"/>
    <property type="match status" value="1"/>
</dbReference>
<dbReference type="PATRIC" id="fig|1579979.3.peg.1395"/>
<accession>A0A0K0XVN3</accession>
<name>A0A0K0XVN3_9GAMM</name>
<sequence>MRIDDEALSLRASALAAELKAHGRRLVTAESCTGGWIAKVCTDLAGSSDWFERGLVTYSNDAKTSLLGVRAADLHRFGAVSEEVAAAMAMGAVRNSDADYAVSVSGIAGPGGGSPEKPVGTVCFGWALSDDTAEGETCLFAGDRDAIRRQSVAHALDGLLARLGRR</sequence>
<dbReference type="Pfam" id="PF02464">
    <property type="entry name" value="CinA"/>
    <property type="match status" value="1"/>
</dbReference>
<gene>
    <name evidence="2" type="ORF">WM2015_1361</name>
</gene>
<evidence type="ECO:0000313" key="3">
    <source>
        <dbReference type="Proteomes" id="UP000066624"/>
    </source>
</evidence>
<keyword evidence="3" id="KW-1185">Reference proteome</keyword>
<dbReference type="Proteomes" id="UP000066624">
    <property type="component" value="Chromosome"/>
</dbReference>
<dbReference type="InterPro" id="IPR008136">
    <property type="entry name" value="CinA_C"/>
</dbReference>
<dbReference type="AlphaFoldDB" id="A0A0K0XVN3"/>
<dbReference type="EMBL" id="CP012154">
    <property type="protein sequence ID" value="AKS41733.1"/>
    <property type="molecule type" value="Genomic_DNA"/>
</dbReference>
<dbReference type="KEGG" id="wma:WM2015_1361"/>
<dbReference type="STRING" id="1579979.WM2015_1361"/>
<dbReference type="Gene3D" id="3.90.950.20">
    <property type="entry name" value="CinA-like"/>
    <property type="match status" value="1"/>
</dbReference>